<accession>A0ABY2BHB5</accession>
<dbReference type="InterPro" id="IPR029017">
    <property type="entry name" value="Enolase-like_N"/>
</dbReference>
<protein>
    <submittedName>
        <fullName evidence="6">L-alanine-DL-glutamate epimerase-like enolase superfamily enzyme</fullName>
    </submittedName>
</protein>
<dbReference type="InterPro" id="IPR013342">
    <property type="entry name" value="Mandelate_racemase_C"/>
</dbReference>
<proteinExistence type="predicted"/>
<dbReference type="SUPFAM" id="SSF51604">
    <property type="entry name" value="Enolase C-terminal domain-like"/>
    <property type="match status" value="1"/>
</dbReference>
<dbReference type="SUPFAM" id="SSF54826">
    <property type="entry name" value="Enolase N-terminal domain-like"/>
    <property type="match status" value="1"/>
</dbReference>
<dbReference type="InterPro" id="IPR018110">
    <property type="entry name" value="Mandel_Rmase/mucon_lact_enz_CS"/>
</dbReference>
<dbReference type="SFLD" id="SFLDG00179">
    <property type="entry name" value="mandelate_racemase"/>
    <property type="match status" value="1"/>
</dbReference>
<dbReference type="Gene3D" id="3.20.20.120">
    <property type="entry name" value="Enolase-like C-terminal domain"/>
    <property type="match status" value="1"/>
</dbReference>
<dbReference type="SMART" id="SM00922">
    <property type="entry name" value="MR_MLE"/>
    <property type="match status" value="1"/>
</dbReference>
<comment type="caution">
    <text evidence="6">The sequence shown here is derived from an EMBL/GenBank/DDBJ whole genome shotgun (WGS) entry which is preliminary data.</text>
</comment>
<evidence type="ECO:0000256" key="2">
    <source>
        <dbReference type="ARBA" id="ARBA00022723"/>
    </source>
</evidence>
<keyword evidence="3" id="KW-0460">Magnesium</keyword>
<evidence type="ECO:0000259" key="5">
    <source>
        <dbReference type="SMART" id="SM00922"/>
    </source>
</evidence>
<dbReference type="SFLD" id="SFLDS00001">
    <property type="entry name" value="Enolase"/>
    <property type="match status" value="1"/>
</dbReference>
<keyword evidence="2" id="KW-0479">Metal-binding</keyword>
<dbReference type="Pfam" id="PF13378">
    <property type="entry name" value="MR_MLE_C"/>
    <property type="match status" value="1"/>
</dbReference>
<evidence type="ECO:0000256" key="4">
    <source>
        <dbReference type="SAM" id="MobiDB-lite"/>
    </source>
</evidence>
<feature type="compositionally biased region" description="Polar residues" evidence="4">
    <location>
        <begin position="9"/>
        <end position="20"/>
    </location>
</feature>
<keyword evidence="7" id="KW-1185">Reference proteome</keyword>
<dbReference type="InterPro" id="IPR046945">
    <property type="entry name" value="RHMD-like"/>
</dbReference>
<dbReference type="Pfam" id="PF02746">
    <property type="entry name" value="MR_MLE_N"/>
    <property type="match status" value="1"/>
</dbReference>
<organism evidence="6 7">
    <name type="scientific">Kribbella orskensis</name>
    <dbReference type="NCBI Taxonomy" id="2512216"/>
    <lineage>
        <taxon>Bacteria</taxon>
        <taxon>Bacillati</taxon>
        <taxon>Actinomycetota</taxon>
        <taxon>Actinomycetes</taxon>
        <taxon>Propionibacteriales</taxon>
        <taxon>Kribbellaceae</taxon>
        <taxon>Kribbella</taxon>
    </lineage>
</organism>
<dbReference type="InterPro" id="IPR013341">
    <property type="entry name" value="Mandelate_racemase_N_dom"/>
</dbReference>
<comment type="cofactor">
    <cofactor evidence="1">
        <name>Mg(2+)</name>
        <dbReference type="ChEBI" id="CHEBI:18420"/>
    </cofactor>
</comment>
<dbReference type="SFLD" id="SFLDF00134">
    <property type="entry name" value="L-talarate/galactarate_dehydra"/>
    <property type="match status" value="1"/>
</dbReference>
<dbReference type="InterPro" id="IPR033978">
    <property type="entry name" value="L-talarate_dehydratase"/>
</dbReference>
<dbReference type="NCBIfam" id="NF047820">
    <property type="entry name" value="TalGalacDh"/>
    <property type="match status" value="1"/>
</dbReference>
<feature type="region of interest" description="Disordered" evidence="4">
    <location>
        <begin position="1"/>
        <end position="20"/>
    </location>
</feature>
<dbReference type="InterPro" id="IPR029065">
    <property type="entry name" value="Enolase_C-like"/>
</dbReference>
<dbReference type="PANTHER" id="PTHR13794:SF58">
    <property type="entry name" value="MITOCHONDRIAL ENOLASE SUPERFAMILY MEMBER 1"/>
    <property type="match status" value="1"/>
</dbReference>
<feature type="domain" description="Mandelate racemase/muconate lactonizing enzyme C-terminal" evidence="5">
    <location>
        <begin position="210"/>
        <end position="307"/>
    </location>
</feature>
<dbReference type="PROSITE" id="PS00909">
    <property type="entry name" value="MR_MLE_2"/>
    <property type="match status" value="1"/>
</dbReference>
<evidence type="ECO:0000256" key="3">
    <source>
        <dbReference type="ARBA" id="ARBA00022842"/>
    </source>
</evidence>
<reference evidence="6 7" key="1">
    <citation type="journal article" date="2015" name="Stand. Genomic Sci.">
        <title>Genomic Encyclopedia of Bacterial and Archaeal Type Strains, Phase III: the genomes of soil and plant-associated and newly described type strains.</title>
        <authorList>
            <person name="Whitman W.B."/>
            <person name="Woyke T."/>
            <person name="Klenk H.P."/>
            <person name="Zhou Y."/>
            <person name="Lilburn T.G."/>
            <person name="Beck B.J."/>
            <person name="De Vos P."/>
            <person name="Vandamme P."/>
            <person name="Eisen J.A."/>
            <person name="Garrity G."/>
            <person name="Hugenholtz P."/>
            <person name="Kyrpides N.C."/>
        </authorList>
    </citation>
    <scope>NUCLEOTIDE SEQUENCE [LARGE SCALE GENOMIC DNA]</scope>
    <source>
        <strain evidence="6 7">VKM Ac-2538</strain>
    </source>
</reference>
<dbReference type="Gene3D" id="3.30.390.10">
    <property type="entry name" value="Enolase-like, N-terminal domain"/>
    <property type="match status" value="1"/>
</dbReference>
<dbReference type="CDD" id="cd03316">
    <property type="entry name" value="MR_like"/>
    <property type="match status" value="1"/>
</dbReference>
<dbReference type="InterPro" id="IPR036849">
    <property type="entry name" value="Enolase-like_C_sf"/>
</dbReference>
<dbReference type="EMBL" id="SLWM01000009">
    <property type="protein sequence ID" value="TCO20213.1"/>
    <property type="molecule type" value="Genomic_DNA"/>
</dbReference>
<sequence length="431" mass="47376">MRRARSGHCATTVSAEQQPSRQMFPKMVPVVTQISRRPQCPLSGKLITQAGYLYDESMNDRIRHVSLSSVVLPLDHPVSDAKVLTGRQRPMTEIVLLFAEIATRDDQHGIGFSYSKRAGGPAQYAHAKEVADNLLGEDPSDIGRVYEKVLWAGASVGRSGVATQAIAAIDIALWDLKAKRAKLPLAKLLGAYRDSVRTYNTSGGFLHAPIEEVKERASKSLAAGIGGIKLKVGQPDSRMDLARVRAVRDHLGAGVPLMVDANQQWDRSTALRVGRALEEFDLVWIEEPLDAYDAEGHAHLAADLDTPIATGEMLTSVAEHVRLIDARAADILQPDAPRIGGITPFLRLAALADHHGLQVAPHFAMEIHLHLAAAYPREPWVEHFEWLDPLFNERLETVDGRMLVPDRPGLGFTTSEQREAWTVDSCEFGIR</sequence>
<gene>
    <name evidence="6" type="ORF">EV644_109234</name>
</gene>
<name>A0ABY2BHB5_9ACTN</name>
<dbReference type="PROSITE" id="PS00908">
    <property type="entry name" value="MR_MLE_1"/>
    <property type="match status" value="1"/>
</dbReference>
<evidence type="ECO:0000313" key="7">
    <source>
        <dbReference type="Proteomes" id="UP000295818"/>
    </source>
</evidence>
<dbReference type="Proteomes" id="UP000295818">
    <property type="component" value="Unassembled WGS sequence"/>
</dbReference>
<evidence type="ECO:0000256" key="1">
    <source>
        <dbReference type="ARBA" id="ARBA00001946"/>
    </source>
</evidence>
<dbReference type="PANTHER" id="PTHR13794">
    <property type="entry name" value="ENOLASE SUPERFAMILY, MANDELATE RACEMASE"/>
    <property type="match status" value="1"/>
</dbReference>
<evidence type="ECO:0000313" key="6">
    <source>
        <dbReference type="EMBL" id="TCO20213.1"/>
    </source>
</evidence>